<dbReference type="Gene3D" id="3.90.1570.10">
    <property type="entry name" value="tt1808, chain A"/>
    <property type="match status" value="1"/>
</dbReference>
<dbReference type="InterPro" id="IPR011335">
    <property type="entry name" value="Restrct_endonuc-II-like"/>
</dbReference>
<dbReference type="PANTHER" id="PTHR34107">
    <property type="entry name" value="SLL0198 PROTEIN-RELATED"/>
    <property type="match status" value="1"/>
</dbReference>
<organism evidence="2 3">
    <name type="scientific">Roseiflexus castenholzii (strain DSM 13941 / HLO8)</name>
    <dbReference type="NCBI Taxonomy" id="383372"/>
    <lineage>
        <taxon>Bacteria</taxon>
        <taxon>Bacillati</taxon>
        <taxon>Chloroflexota</taxon>
        <taxon>Chloroflexia</taxon>
        <taxon>Chloroflexales</taxon>
        <taxon>Roseiflexineae</taxon>
        <taxon>Roseiflexaceae</taxon>
        <taxon>Roseiflexus</taxon>
    </lineage>
</organism>
<dbReference type="AlphaFoldDB" id="A7NKD6"/>
<gene>
    <name evidence="2" type="ordered locus">Rcas_1865</name>
</gene>
<evidence type="ECO:0000313" key="2">
    <source>
        <dbReference type="EMBL" id="ABU57956.1"/>
    </source>
</evidence>
<dbReference type="RefSeq" id="WP_012120381.1">
    <property type="nucleotide sequence ID" value="NC_009767.1"/>
</dbReference>
<protein>
    <recommendedName>
        <fullName evidence="1">Putative restriction endonuclease domain-containing protein</fullName>
    </recommendedName>
</protein>
<evidence type="ECO:0000259" key="1">
    <source>
        <dbReference type="Pfam" id="PF05685"/>
    </source>
</evidence>
<keyword evidence="3" id="KW-1185">Reference proteome</keyword>
<reference evidence="2 3" key="1">
    <citation type="submission" date="2007-08" db="EMBL/GenBank/DDBJ databases">
        <title>Complete sequence of Roseiflexus castenholzii DSM 13941.</title>
        <authorList>
            <consortium name="US DOE Joint Genome Institute"/>
            <person name="Copeland A."/>
            <person name="Lucas S."/>
            <person name="Lapidus A."/>
            <person name="Barry K."/>
            <person name="Glavina del Rio T."/>
            <person name="Dalin E."/>
            <person name="Tice H."/>
            <person name="Pitluck S."/>
            <person name="Thompson L.S."/>
            <person name="Brettin T."/>
            <person name="Bruce D."/>
            <person name="Detter J.C."/>
            <person name="Han C."/>
            <person name="Tapia R."/>
            <person name="Schmutz J."/>
            <person name="Larimer F."/>
            <person name="Land M."/>
            <person name="Hauser L."/>
            <person name="Kyrpides N."/>
            <person name="Mikhailova N."/>
            <person name="Bryant D.A."/>
            <person name="Hanada S."/>
            <person name="Tsukatani Y."/>
            <person name="Richardson P."/>
        </authorList>
    </citation>
    <scope>NUCLEOTIDE SEQUENCE [LARGE SCALE GENOMIC DNA]</scope>
    <source>
        <strain evidence="3">DSM 13941 / HLO8</strain>
    </source>
</reference>
<dbReference type="InterPro" id="IPR012296">
    <property type="entry name" value="Nuclease_put_TT1808"/>
</dbReference>
<dbReference type="STRING" id="383372.Rcas_1865"/>
<dbReference type="EMBL" id="CP000804">
    <property type="protein sequence ID" value="ABU57956.1"/>
    <property type="molecule type" value="Genomic_DNA"/>
</dbReference>
<dbReference type="HOGENOM" id="CLU_076312_0_0_0"/>
<dbReference type="KEGG" id="rca:Rcas_1865"/>
<dbReference type="Pfam" id="PF05685">
    <property type="entry name" value="Uma2"/>
    <property type="match status" value="1"/>
</dbReference>
<dbReference type="PANTHER" id="PTHR34107:SF2">
    <property type="entry name" value="SLL0888 PROTEIN"/>
    <property type="match status" value="1"/>
</dbReference>
<feature type="domain" description="Putative restriction endonuclease" evidence="1">
    <location>
        <begin position="32"/>
        <end position="198"/>
    </location>
</feature>
<accession>A7NKD6</accession>
<dbReference type="OrthoDB" id="9793127at2"/>
<dbReference type="CDD" id="cd06260">
    <property type="entry name" value="DUF820-like"/>
    <property type="match status" value="1"/>
</dbReference>
<dbReference type="SUPFAM" id="SSF52980">
    <property type="entry name" value="Restriction endonuclease-like"/>
    <property type="match status" value="1"/>
</dbReference>
<proteinExistence type="predicted"/>
<sequence length="205" mass="22976">MTTAIRDSPMLLVRETDGVAIDLAPLQGLWTVDQYLKLTDHTHCLVEFSDGNLEVLPMPTQRHQMILAFLYRVFFAFLHPRGGLVLFAPLRLQVSPAAFREPDLLLLLRADDPRAQNRYWLGADLVLEVVSEDDPERDTVDKVRDYAGAGIPEYWIVNPQDETITVLSLTDNAYTPLGVFRRGDQVTSALLEGFSVSVDEAFSAS</sequence>
<evidence type="ECO:0000313" key="3">
    <source>
        <dbReference type="Proteomes" id="UP000000263"/>
    </source>
</evidence>
<dbReference type="eggNOG" id="COG4636">
    <property type="taxonomic scope" value="Bacteria"/>
</dbReference>
<dbReference type="InterPro" id="IPR008538">
    <property type="entry name" value="Uma2"/>
</dbReference>
<name>A7NKD6_ROSCS</name>
<dbReference type="Proteomes" id="UP000000263">
    <property type="component" value="Chromosome"/>
</dbReference>